<dbReference type="Gene3D" id="2.60.300.12">
    <property type="entry name" value="HesB-like domain"/>
    <property type="match status" value="1"/>
</dbReference>
<protein>
    <submittedName>
        <fullName evidence="2">Uncharacterized protein</fullName>
    </submittedName>
</protein>
<comment type="similarity">
    <text evidence="1">Belongs to the HesB/IscA family.</text>
</comment>
<evidence type="ECO:0000313" key="2">
    <source>
        <dbReference type="EMBL" id="GGI99298.1"/>
    </source>
</evidence>
<dbReference type="InterPro" id="IPR035903">
    <property type="entry name" value="HesB-like_dom_sf"/>
</dbReference>
<evidence type="ECO:0000313" key="3">
    <source>
        <dbReference type="Proteomes" id="UP000637695"/>
    </source>
</evidence>
<sequence length="100" mass="11442">MHIDVSPRAVSWMREELNVRPGDWVRIYVRYGGSPQFQPGFSLGLAVEPPADVGSCTEQDGIRFYIRHSDLWYFDGHDLTIEYNDKEEGPEFVVGTRAAH</sequence>
<accession>A0A917NGS3</accession>
<keyword evidence="3" id="KW-1185">Reference proteome</keyword>
<organism evidence="2 3">
    <name type="scientific">Alicyclobacillus cellulosilyticus</name>
    <dbReference type="NCBI Taxonomy" id="1003997"/>
    <lineage>
        <taxon>Bacteria</taxon>
        <taxon>Bacillati</taxon>
        <taxon>Bacillota</taxon>
        <taxon>Bacilli</taxon>
        <taxon>Bacillales</taxon>
        <taxon>Alicyclobacillaceae</taxon>
        <taxon>Alicyclobacillus</taxon>
    </lineage>
</organism>
<reference evidence="2" key="1">
    <citation type="journal article" date="2014" name="Int. J. Syst. Evol. Microbiol.">
        <title>Complete genome sequence of Corynebacterium casei LMG S-19264T (=DSM 44701T), isolated from a smear-ripened cheese.</title>
        <authorList>
            <consortium name="US DOE Joint Genome Institute (JGI-PGF)"/>
            <person name="Walter F."/>
            <person name="Albersmeier A."/>
            <person name="Kalinowski J."/>
            <person name="Ruckert C."/>
        </authorList>
    </citation>
    <scope>NUCLEOTIDE SEQUENCE</scope>
    <source>
        <strain evidence="2">JCM 18487</strain>
    </source>
</reference>
<dbReference type="Proteomes" id="UP000637695">
    <property type="component" value="Unassembled WGS sequence"/>
</dbReference>
<gene>
    <name evidence="2" type="primary">yneR</name>
    <name evidence="2" type="ORF">GCM10010885_05860</name>
</gene>
<dbReference type="EMBL" id="BMOY01000006">
    <property type="protein sequence ID" value="GGI99298.1"/>
    <property type="molecule type" value="Genomic_DNA"/>
</dbReference>
<comment type="caution">
    <text evidence="2">The sequence shown here is derived from an EMBL/GenBank/DDBJ whole genome shotgun (WGS) entry which is preliminary data.</text>
</comment>
<dbReference type="SUPFAM" id="SSF89360">
    <property type="entry name" value="HesB-like domain"/>
    <property type="match status" value="1"/>
</dbReference>
<dbReference type="PIRSF" id="PIRSF034852">
    <property type="entry name" value="UCP034852"/>
    <property type="match status" value="1"/>
</dbReference>
<proteinExistence type="inferred from homology"/>
<evidence type="ECO:0000256" key="1">
    <source>
        <dbReference type="ARBA" id="ARBA00006718"/>
    </source>
</evidence>
<dbReference type="RefSeq" id="WP_188881050.1">
    <property type="nucleotide sequence ID" value="NZ_BMOY01000006.1"/>
</dbReference>
<dbReference type="InterPro" id="IPR008326">
    <property type="entry name" value="PdhI-like"/>
</dbReference>
<dbReference type="AlphaFoldDB" id="A0A917NGS3"/>
<reference evidence="2" key="2">
    <citation type="submission" date="2020-09" db="EMBL/GenBank/DDBJ databases">
        <authorList>
            <person name="Sun Q."/>
            <person name="Ohkuma M."/>
        </authorList>
    </citation>
    <scope>NUCLEOTIDE SEQUENCE</scope>
    <source>
        <strain evidence="2">JCM 18487</strain>
    </source>
</reference>
<name>A0A917NGS3_9BACL</name>